<dbReference type="RefSeq" id="XP_765190.1">
    <property type="nucleotide sequence ID" value="XM_760097.1"/>
</dbReference>
<proteinExistence type="predicted"/>
<evidence type="ECO:0000313" key="2">
    <source>
        <dbReference type="Proteomes" id="UP000001949"/>
    </source>
</evidence>
<dbReference type="AlphaFoldDB" id="Q4N4L6"/>
<protein>
    <submittedName>
        <fullName evidence="1">Uncharacterized protein</fullName>
    </submittedName>
</protein>
<name>Q4N4L6_THEPA</name>
<organism evidence="1 2">
    <name type="scientific">Theileria parva</name>
    <name type="common">East coast fever infection agent</name>
    <dbReference type="NCBI Taxonomy" id="5875"/>
    <lineage>
        <taxon>Eukaryota</taxon>
        <taxon>Sar</taxon>
        <taxon>Alveolata</taxon>
        <taxon>Apicomplexa</taxon>
        <taxon>Aconoidasida</taxon>
        <taxon>Piroplasmida</taxon>
        <taxon>Theileriidae</taxon>
        <taxon>Theileria</taxon>
    </lineage>
</organism>
<gene>
    <name evidence="1" type="ordered locus">TP02_0624</name>
</gene>
<dbReference type="EMBL" id="AAGK01000002">
    <property type="protein sequence ID" value="EAN32907.1"/>
    <property type="molecule type" value="Genomic_DNA"/>
</dbReference>
<dbReference type="eggNOG" id="ENOG502SGYN">
    <property type="taxonomic scope" value="Eukaryota"/>
</dbReference>
<dbReference type="Proteomes" id="UP000001949">
    <property type="component" value="Unassembled WGS sequence"/>
</dbReference>
<comment type="caution">
    <text evidence="1">The sequence shown here is derived from an EMBL/GenBank/DDBJ whole genome shotgun (WGS) entry which is preliminary data.</text>
</comment>
<keyword evidence="2" id="KW-1185">Reference proteome</keyword>
<dbReference type="OMA" id="EYNKICN"/>
<dbReference type="InParanoid" id="Q4N4L6"/>
<accession>Q4N4L6</accession>
<dbReference type="GeneID" id="3501496"/>
<dbReference type="KEGG" id="tpv:TP02_0624"/>
<evidence type="ECO:0000313" key="1">
    <source>
        <dbReference type="EMBL" id="EAN32907.1"/>
    </source>
</evidence>
<dbReference type="FunCoup" id="Q4N4L6">
    <property type="interactions" value="2"/>
</dbReference>
<reference evidence="1 2" key="1">
    <citation type="journal article" date="2005" name="Science">
        <title>Genome sequence of Theileria parva, a bovine pathogen that transforms lymphocytes.</title>
        <authorList>
            <person name="Gardner M.J."/>
            <person name="Bishop R."/>
            <person name="Shah T."/>
            <person name="de Villiers E.P."/>
            <person name="Carlton J.M."/>
            <person name="Hall N."/>
            <person name="Ren Q."/>
            <person name="Paulsen I.T."/>
            <person name="Pain A."/>
            <person name="Berriman M."/>
            <person name="Wilson R.J.M."/>
            <person name="Sato S."/>
            <person name="Ralph S.A."/>
            <person name="Mann D.J."/>
            <person name="Xiong Z."/>
            <person name="Shallom S.J."/>
            <person name="Weidman J."/>
            <person name="Jiang L."/>
            <person name="Lynn J."/>
            <person name="Weaver B."/>
            <person name="Shoaibi A."/>
            <person name="Domingo A.R."/>
            <person name="Wasawo D."/>
            <person name="Crabtree J."/>
            <person name="Wortman J.R."/>
            <person name="Haas B."/>
            <person name="Angiuoli S.V."/>
            <person name="Creasy T.H."/>
            <person name="Lu C."/>
            <person name="Suh B."/>
            <person name="Silva J.C."/>
            <person name="Utterback T.R."/>
            <person name="Feldblyum T.V."/>
            <person name="Pertea M."/>
            <person name="Allen J."/>
            <person name="Nierman W.C."/>
            <person name="Taracha E.L.N."/>
            <person name="Salzberg S.L."/>
            <person name="White O.R."/>
            <person name="Fitzhugh H.A."/>
            <person name="Morzaria S."/>
            <person name="Venter J.C."/>
            <person name="Fraser C.M."/>
            <person name="Nene V."/>
        </authorList>
    </citation>
    <scope>NUCLEOTIDE SEQUENCE [LARGE SCALE GENOMIC DNA]</scope>
    <source>
        <strain evidence="1 2">Muguga</strain>
    </source>
</reference>
<dbReference type="VEuPathDB" id="PiroplasmaDB:TpMuguga_02g00624"/>
<sequence>MRILKGFLKALPDSRVNYFNFSQSRHLGQAPQGKNIENLESAWEEGKKLFYRPSLSYHEFAKRVECVRLFVFWGLVTGLALDFVFRPLKSGYWFSWNLRERFSRPKVTTLPQLQDDNMTDATREYNKICNF</sequence>